<dbReference type="InterPro" id="IPR010910">
    <property type="entry name" value="Nitrate/nitrite_sensing_bac"/>
</dbReference>
<keyword evidence="4" id="KW-0812">Transmembrane</keyword>
<proteinExistence type="inferred from homology"/>
<dbReference type="InterPro" id="IPR051310">
    <property type="entry name" value="MCP_chemotaxis"/>
</dbReference>
<evidence type="ECO:0000256" key="3">
    <source>
        <dbReference type="PROSITE-ProRule" id="PRU00284"/>
    </source>
</evidence>
<feature type="domain" description="Methyl-accepting transducer" evidence="5">
    <location>
        <begin position="390"/>
        <end position="619"/>
    </location>
</feature>
<evidence type="ECO:0000259" key="6">
    <source>
        <dbReference type="PROSITE" id="PS50885"/>
    </source>
</evidence>
<dbReference type="InterPro" id="IPR004089">
    <property type="entry name" value="MCPsignal_dom"/>
</dbReference>
<feature type="domain" description="HAMP" evidence="6">
    <location>
        <begin position="340"/>
        <end position="385"/>
    </location>
</feature>
<keyword evidence="3" id="KW-0807">Transducer</keyword>
<keyword evidence="1" id="KW-0145">Chemotaxis</keyword>
<dbReference type="InterPro" id="IPR013587">
    <property type="entry name" value="Nitrate/nitrite_sensing"/>
</dbReference>
<dbReference type="PROSITE" id="PS50906">
    <property type="entry name" value="NIT"/>
    <property type="match status" value="1"/>
</dbReference>
<accession>A0ABW2ETR2</accession>
<dbReference type="SUPFAM" id="SSF58104">
    <property type="entry name" value="Methyl-accepting chemotaxis protein (MCP) signaling domain"/>
    <property type="match status" value="1"/>
</dbReference>
<evidence type="ECO:0000313" key="9">
    <source>
        <dbReference type="Proteomes" id="UP001596411"/>
    </source>
</evidence>
<keyword evidence="4" id="KW-0472">Membrane</keyword>
<feature type="domain" description="NIT" evidence="7">
    <location>
        <begin position="53"/>
        <end position="303"/>
    </location>
</feature>
<dbReference type="PROSITE" id="PS50111">
    <property type="entry name" value="CHEMOTAXIS_TRANSDUC_2"/>
    <property type="match status" value="1"/>
</dbReference>
<dbReference type="Pfam" id="PF00015">
    <property type="entry name" value="MCPsignal"/>
    <property type="match status" value="1"/>
</dbReference>
<dbReference type="SMART" id="SM00283">
    <property type="entry name" value="MA"/>
    <property type="match status" value="1"/>
</dbReference>
<evidence type="ECO:0000256" key="1">
    <source>
        <dbReference type="ARBA" id="ARBA00022500"/>
    </source>
</evidence>
<dbReference type="Proteomes" id="UP001596411">
    <property type="component" value="Unassembled WGS sequence"/>
</dbReference>
<gene>
    <name evidence="8" type="ORF">ACFQH5_00700</name>
</gene>
<reference evidence="9" key="1">
    <citation type="journal article" date="2019" name="Int. J. Syst. Evol. Microbiol.">
        <title>The Global Catalogue of Microorganisms (GCM) 10K type strain sequencing project: providing services to taxonomists for standard genome sequencing and annotation.</title>
        <authorList>
            <consortium name="The Broad Institute Genomics Platform"/>
            <consortium name="The Broad Institute Genome Sequencing Center for Infectious Disease"/>
            <person name="Wu L."/>
            <person name="Ma J."/>
        </authorList>
    </citation>
    <scope>NUCLEOTIDE SEQUENCE [LARGE SCALE GENOMIC DNA]</scope>
    <source>
        <strain evidence="9">CGMCC 1.13666</strain>
    </source>
</reference>
<name>A0ABW2ETR2_9GAMM</name>
<keyword evidence="9" id="KW-1185">Reference proteome</keyword>
<evidence type="ECO:0000259" key="7">
    <source>
        <dbReference type="PROSITE" id="PS50906"/>
    </source>
</evidence>
<dbReference type="EMBL" id="JBHSZP010000001">
    <property type="protein sequence ID" value="MFC7088068.1"/>
    <property type="molecule type" value="Genomic_DNA"/>
</dbReference>
<keyword evidence="4" id="KW-1133">Transmembrane helix</keyword>
<dbReference type="PANTHER" id="PTHR43531">
    <property type="entry name" value="PROTEIN ICFG"/>
    <property type="match status" value="1"/>
</dbReference>
<dbReference type="RefSeq" id="WP_346063052.1">
    <property type="nucleotide sequence ID" value="NZ_BAAADR010000014.1"/>
</dbReference>
<dbReference type="PANTHER" id="PTHR43531:SF11">
    <property type="entry name" value="METHYL-ACCEPTING CHEMOTAXIS PROTEIN 3"/>
    <property type="match status" value="1"/>
</dbReference>
<dbReference type="Pfam" id="PF08376">
    <property type="entry name" value="NIT"/>
    <property type="match status" value="1"/>
</dbReference>
<sequence>MKLLHRLTMGKKFALTLLIPLLAITGLATVGVFERQAVSRDMARLERLMHLAEESGRLVHQLQRERGMSAGYLGSEGREFIAALAEQRQASDRAAEALVARLSALEPGLLGEQASTRLDEVRAGLADLGRYRQGVDALEPSADQAIRHYTAITSALIDGVGALGAGVEDGGLVRRLAAYTQLLNAKELAGIERAVLANAFAADRFTPALHRRFMSLVGEEAAYLSGFQRFATAAARDHYAEAMARPVVAEVAALRERAMAGAGQGGFGVEPGHWFERQTAKIDLLHDLETALSADLVAASQARYREARHALLAYLGLALLAWAVAIGLALLVSRSIVIPLRRTLAQIAAGEGDLSRRLEVLGSDELAALNRANNAATETTERLVASIQRGAASIHGASGEIAQGNQALAERTEEQSSSLVETASSMEQITVTVKQTADYAAQASRLTGEVDGQAREASRVAGEAREAMVAIKDANQRVTTIVEAIDAIAFQTNLLALNASVEAARAGEQGRGFAVVAGEVRQLAGRCAEEANQIRALVDASVLRTEEGERLVDDSAQRLDTITSGVGRVTHFVEEIAAAAGEQSAGIEQIHRAIAQLEAVTQHNASLVEQSAAATRALDDQAADLAARVGHFRVGKDLLAPSAAPVPPSPRRIGTPA</sequence>
<dbReference type="PROSITE" id="PS50885">
    <property type="entry name" value="HAMP"/>
    <property type="match status" value="1"/>
</dbReference>
<organism evidence="8 9">
    <name type="scientific">Halomonas salifodinae</name>
    <dbReference type="NCBI Taxonomy" id="438745"/>
    <lineage>
        <taxon>Bacteria</taxon>
        <taxon>Pseudomonadati</taxon>
        <taxon>Pseudomonadota</taxon>
        <taxon>Gammaproteobacteria</taxon>
        <taxon>Oceanospirillales</taxon>
        <taxon>Halomonadaceae</taxon>
        <taxon>Halomonas</taxon>
    </lineage>
</organism>
<dbReference type="CDD" id="cd11386">
    <property type="entry name" value="MCP_signal"/>
    <property type="match status" value="1"/>
</dbReference>
<evidence type="ECO:0000313" key="8">
    <source>
        <dbReference type="EMBL" id="MFC7088068.1"/>
    </source>
</evidence>
<evidence type="ECO:0000256" key="2">
    <source>
        <dbReference type="ARBA" id="ARBA00029447"/>
    </source>
</evidence>
<dbReference type="InterPro" id="IPR003660">
    <property type="entry name" value="HAMP_dom"/>
</dbReference>
<comment type="similarity">
    <text evidence="2">Belongs to the methyl-accepting chemotaxis (MCP) protein family.</text>
</comment>
<comment type="caution">
    <text evidence="8">The sequence shown here is derived from an EMBL/GenBank/DDBJ whole genome shotgun (WGS) entry which is preliminary data.</text>
</comment>
<dbReference type="Gene3D" id="1.10.287.950">
    <property type="entry name" value="Methyl-accepting chemotaxis protein"/>
    <property type="match status" value="1"/>
</dbReference>
<feature type="transmembrane region" description="Helical" evidence="4">
    <location>
        <begin position="311"/>
        <end position="332"/>
    </location>
</feature>
<evidence type="ECO:0000259" key="5">
    <source>
        <dbReference type="PROSITE" id="PS50111"/>
    </source>
</evidence>
<protein>
    <submittedName>
        <fullName evidence="8">Nitrate- and nitrite sensing domain-containing protein</fullName>
    </submittedName>
</protein>
<evidence type="ECO:0000256" key="4">
    <source>
        <dbReference type="SAM" id="Phobius"/>
    </source>
</evidence>